<organism evidence="4 5">
    <name type="scientific">Ammoniphilus oxalaticus</name>
    <dbReference type="NCBI Taxonomy" id="66863"/>
    <lineage>
        <taxon>Bacteria</taxon>
        <taxon>Bacillati</taxon>
        <taxon>Bacillota</taxon>
        <taxon>Bacilli</taxon>
        <taxon>Bacillales</taxon>
        <taxon>Paenibacillaceae</taxon>
        <taxon>Aneurinibacillus group</taxon>
        <taxon>Ammoniphilus</taxon>
    </lineage>
</organism>
<protein>
    <submittedName>
        <fullName evidence="4">4-oxalocrotonate tautomerase</fullName>
    </submittedName>
</protein>
<dbReference type="Proteomes" id="UP000284219">
    <property type="component" value="Unassembled WGS sequence"/>
</dbReference>
<sequence length="62" mass="6995">MPIVRVEMFEGRTDAEKQAMVRAVTAAMASSLKIDQEDVDIIIQEIKRKDWATGGVTWDQQS</sequence>
<reference evidence="4 5" key="1">
    <citation type="submission" date="2016-08" db="EMBL/GenBank/DDBJ databases">
        <title>Novel Firmicute Genomes.</title>
        <authorList>
            <person name="Poppleton D.I."/>
            <person name="Gribaldo S."/>
        </authorList>
    </citation>
    <scope>NUCLEOTIDE SEQUENCE [LARGE SCALE GENOMIC DNA]</scope>
    <source>
        <strain evidence="4 5">RAOx-1</strain>
    </source>
</reference>
<dbReference type="OrthoDB" id="5405937at2"/>
<gene>
    <name evidence="4" type="ORF">BEP19_11785</name>
</gene>
<comment type="caution">
    <text evidence="4">The sequence shown here is derived from an EMBL/GenBank/DDBJ whole genome shotgun (WGS) entry which is preliminary data.</text>
</comment>
<dbReference type="Pfam" id="PF01361">
    <property type="entry name" value="Tautomerase"/>
    <property type="match status" value="1"/>
</dbReference>
<dbReference type="InterPro" id="IPR014347">
    <property type="entry name" value="Tautomerase/MIF_sf"/>
</dbReference>
<keyword evidence="5" id="KW-1185">Reference proteome</keyword>
<feature type="domain" description="4-oxalocrotonate tautomerase-like" evidence="3">
    <location>
        <begin position="2"/>
        <end position="56"/>
    </location>
</feature>
<keyword evidence="2" id="KW-0413">Isomerase</keyword>
<evidence type="ECO:0000256" key="2">
    <source>
        <dbReference type="ARBA" id="ARBA00023235"/>
    </source>
</evidence>
<accession>A0A419SGK2</accession>
<evidence type="ECO:0000256" key="1">
    <source>
        <dbReference type="ARBA" id="ARBA00006723"/>
    </source>
</evidence>
<dbReference type="EMBL" id="MCHY01000009">
    <property type="protein sequence ID" value="RKD22910.1"/>
    <property type="molecule type" value="Genomic_DNA"/>
</dbReference>
<evidence type="ECO:0000313" key="4">
    <source>
        <dbReference type="EMBL" id="RKD22910.1"/>
    </source>
</evidence>
<dbReference type="Gene3D" id="3.30.429.10">
    <property type="entry name" value="Macrophage Migration Inhibitory Factor"/>
    <property type="match status" value="1"/>
</dbReference>
<dbReference type="RefSeq" id="WP_120190400.1">
    <property type="nucleotide sequence ID" value="NZ_MCHY01000009.1"/>
</dbReference>
<dbReference type="PANTHER" id="PTHR35530:SF1">
    <property type="entry name" value="2-HYDROXYMUCONATE TAUTOMERASE"/>
    <property type="match status" value="1"/>
</dbReference>
<proteinExistence type="inferred from homology"/>
<dbReference type="InterPro" id="IPR004370">
    <property type="entry name" value="4-OT-like_dom"/>
</dbReference>
<dbReference type="PANTHER" id="PTHR35530">
    <property type="entry name" value="TAUTOMERASE-RELATED"/>
    <property type="match status" value="1"/>
</dbReference>
<evidence type="ECO:0000259" key="3">
    <source>
        <dbReference type="Pfam" id="PF01361"/>
    </source>
</evidence>
<comment type="similarity">
    <text evidence="1">Belongs to the 4-oxalocrotonate tautomerase family.</text>
</comment>
<dbReference type="GO" id="GO:0016853">
    <property type="term" value="F:isomerase activity"/>
    <property type="evidence" value="ECO:0007669"/>
    <property type="project" value="UniProtKB-KW"/>
</dbReference>
<name>A0A419SGK2_9BACL</name>
<dbReference type="SUPFAM" id="SSF55331">
    <property type="entry name" value="Tautomerase/MIF"/>
    <property type="match status" value="1"/>
</dbReference>
<evidence type="ECO:0000313" key="5">
    <source>
        <dbReference type="Proteomes" id="UP000284219"/>
    </source>
</evidence>
<dbReference type="AlphaFoldDB" id="A0A419SGK2"/>